<feature type="compositionally biased region" description="Polar residues" evidence="1">
    <location>
        <begin position="377"/>
        <end position="392"/>
    </location>
</feature>
<feature type="region of interest" description="Disordered" evidence="1">
    <location>
        <begin position="1"/>
        <end position="166"/>
    </location>
</feature>
<feature type="compositionally biased region" description="Low complexity" evidence="1">
    <location>
        <begin position="309"/>
        <end position="318"/>
    </location>
</feature>
<dbReference type="EMBL" id="JAULSY010000076">
    <property type="protein sequence ID" value="KAK0667204.1"/>
    <property type="molecule type" value="Genomic_DNA"/>
</dbReference>
<feature type="compositionally biased region" description="Basic and acidic residues" evidence="1">
    <location>
        <begin position="89"/>
        <end position="112"/>
    </location>
</feature>
<feature type="compositionally biased region" description="Polar residues" evidence="1">
    <location>
        <begin position="325"/>
        <end position="335"/>
    </location>
</feature>
<dbReference type="SUPFAM" id="SSF81995">
    <property type="entry name" value="beta-sandwich domain of Sec23/24"/>
    <property type="match status" value="1"/>
</dbReference>
<dbReference type="InterPro" id="IPR018809">
    <property type="entry name" value="DUF2406"/>
</dbReference>
<keyword evidence="3" id="KW-1185">Reference proteome</keyword>
<dbReference type="PANTHER" id="PTHR28186:SF1">
    <property type="entry name" value="MEIOTICALLY UP-REGULATED GENE 9 PROTEIN"/>
    <property type="match status" value="1"/>
</dbReference>
<evidence type="ECO:0000313" key="3">
    <source>
        <dbReference type="Proteomes" id="UP001174997"/>
    </source>
</evidence>
<evidence type="ECO:0000313" key="2">
    <source>
        <dbReference type="EMBL" id="KAK0667204.1"/>
    </source>
</evidence>
<feature type="compositionally biased region" description="Polar residues" evidence="1">
    <location>
        <begin position="74"/>
        <end position="88"/>
    </location>
</feature>
<feature type="compositionally biased region" description="Basic and acidic residues" evidence="1">
    <location>
        <begin position="152"/>
        <end position="166"/>
    </location>
</feature>
<feature type="compositionally biased region" description="Polar residues" evidence="1">
    <location>
        <begin position="1"/>
        <end position="10"/>
    </location>
</feature>
<feature type="region of interest" description="Disordered" evidence="1">
    <location>
        <begin position="212"/>
        <end position="444"/>
    </location>
</feature>
<gene>
    <name evidence="2" type="ORF">QBC41DRAFT_141518</name>
</gene>
<dbReference type="PANTHER" id="PTHR28186">
    <property type="entry name" value="MEIOTICALLY UP-REGULATED GENE 9 PROTEIN"/>
    <property type="match status" value="1"/>
</dbReference>
<dbReference type="AlphaFoldDB" id="A0AA39ZB72"/>
<reference evidence="2" key="1">
    <citation type="submission" date="2023-06" db="EMBL/GenBank/DDBJ databases">
        <title>Genome-scale phylogeny and comparative genomics of the fungal order Sordariales.</title>
        <authorList>
            <consortium name="Lawrence Berkeley National Laboratory"/>
            <person name="Hensen N."/>
            <person name="Bonometti L."/>
            <person name="Westerberg I."/>
            <person name="Brannstrom I.O."/>
            <person name="Guillou S."/>
            <person name="Cros-Aarteil S."/>
            <person name="Calhoun S."/>
            <person name="Haridas S."/>
            <person name="Kuo A."/>
            <person name="Mondo S."/>
            <person name="Pangilinan J."/>
            <person name="Riley R."/>
            <person name="Labutti K."/>
            <person name="Andreopoulos B."/>
            <person name="Lipzen A."/>
            <person name="Chen C."/>
            <person name="Yanf M."/>
            <person name="Daum C."/>
            <person name="Ng V."/>
            <person name="Clum A."/>
            <person name="Steindorff A."/>
            <person name="Ohm R."/>
            <person name="Martin F."/>
            <person name="Silar P."/>
            <person name="Natvig D."/>
            <person name="Lalanne C."/>
            <person name="Gautier V."/>
            <person name="Ament-Velasquez S.L."/>
            <person name="Kruys A."/>
            <person name="Hutchinson M.I."/>
            <person name="Powell A.J."/>
            <person name="Barry K."/>
            <person name="Miller A.N."/>
            <person name="Grigoriev I.V."/>
            <person name="Debuchy R."/>
            <person name="Gladieux P."/>
            <person name="Thoren M.H."/>
            <person name="Johannesson H."/>
        </authorList>
    </citation>
    <scope>NUCLEOTIDE SEQUENCE</scope>
    <source>
        <strain evidence="2">CBS 307.81</strain>
    </source>
</reference>
<feature type="compositionally biased region" description="Polar residues" evidence="1">
    <location>
        <begin position="404"/>
        <end position="423"/>
    </location>
</feature>
<feature type="compositionally biased region" description="Low complexity" evidence="1">
    <location>
        <begin position="16"/>
        <end position="57"/>
    </location>
</feature>
<accession>A0AA39ZB72</accession>
<organism evidence="2 3">
    <name type="scientific">Cercophora samala</name>
    <dbReference type="NCBI Taxonomy" id="330535"/>
    <lineage>
        <taxon>Eukaryota</taxon>
        <taxon>Fungi</taxon>
        <taxon>Dikarya</taxon>
        <taxon>Ascomycota</taxon>
        <taxon>Pezizomycotina</taxon>
        <taxon>Sordariomycetes</taxon>
        <taxon>Sordariomycetidae</taxon>
        <taxon>Sordariales</taxon>
        <taxon>Lasiosphaeriaceae</taxon>
        <taxon>Cercophora</taxon>
    </lineage>
</organism>
<dbReference type="Proteomes" id="UP001174997">
    <property type="component" value="Unassembled WGS sequence"/>
</dbReference>
<evidence type="ECO:0000256" key="1">
    <source>
        <dbReference type="SAM" id="MobiDB-lite"/>
    </source>
</evidence>
<proteinExistence type="predicted"/>
<protein>
    <submittedName>
        <fullName evidence="2">Uncharacterized protein</fullName>
    </submittedName>
</protein>
<sequence>MATATSQNRNLPPAPAYQYPQAPPQQQQQQQQYPQYQQSYQQPYQQPQQHPSQQQQQLHSTQQRPANPTRKSRSFSLRSDKSQGSSNHQKAEKVDLHETSAEKEAKRLHSKADPTLAMQEAEPAQVAAHEASSLAPLRSIQHKDLYGNPIAEPDRSNPTRSRWERPLDTIRSFEAAIDGGYSNRRSMIRPGMLHAPSDTSSGGKLTRACNTDADARASRRASYYGNGNGGRFSHDSYYGSRPPSMMYQDRVGGSQQDLRQPHYDQQGYNGHPGAGRQRWNRMQSDPHGYRQGPNEYVLPSNHRSYETVTTASGSGTSGEPAGYQTDPTSSDNSSIERVVSAPRRKPAPQQQQQMNDYGIGFSNNNSVYQPPTFAVGAQSSSSSTGDLPNSNFQQQAPPPAVPQKSSTLRKTTTASPPQANPVQSKPAPPEKRKSWFSKRFSKNN</sequence>
<feature type="compositionally biased region" description="Basic residues" evidence="1">
    <location>
        <begin position="434"/>
        <end position="444"/>
    </location>
</feature>
<name>A0AA39ZB72_9PEZI</name>
<comment type="caution">
    <text evidence="2">The sequence shown here is derived from an EMBL/GenBank/DDBJ whole genome shotgun (WGS) entry which is preliminary data.</text>
</comment>
<dbReference type="Pfam" id="PF10295">
    <property type="entry name" value="DUF2406"/>
    <property type="match status" value="1"/>
</dbReference>